<comment type="caution">
    <text evidence="3">The sequence shown here is derived from an EMBL/GenBank/DDBJ whole genome shotgun (WGS) entry which is preliminary data.</text>
</comment>
<feature type="domain" description="YCII-related" evidence="2">
    <location>
        <begin position="20"/>
        <end position="116"/>
    </location>
</feature>
<name>A0A2T4UJT7_9ACTN</name>
<keyword evidence="4" id="KW-1185">Reference proteome</keyword>
<dbReference type="EMBL" id="PYYB01000001">
    <property type="protein sequence ID" value="PTL59491.1"/>
    <property type="molecule type" value="Genomic_DNA"/>
</dbReference>
<dbReference type="Gene3D" id="3.30.70.1060">
    <property type="entry name" value="Dimeric alpha+beta barrel"/>
    <property type="match status" value="1"/>
</dbReference>
<dbReference type="SUPFAM" id="SSF54909">
    <property type="entry name" value="Dimeric alpha+beta barrel"/>
    <property type="match status" value="1"/>
</dbReference>
<evidence type="ECO:0000313" key="3">
    <source>
        <dbReference type="EMBL" id="PTL59491.1"/>
    </source>
</evidence>
<organism evidence="3 4">
    <name type="scientific">Paraconexibacter algicola</name>
    <dbReference type="NCBI Taxonomy" id="2133960"/>
    <lineage>
        <taxon>Bacteria</taxon>
        <taxon>Bacillati</taxon>
        <taxon>Actinomycetota</taxon>
        <taxon>Thermoleophilia</taxon>
        <taxon>Solirubrobacterales</taxon>
        <taxon>Paraconexibacteraceae</taxon>
        <taxon>Paraconexibacter</taxon>
    </lineage>
</organism>
<evidence type="ECO:0000256" key="1">
    <source>
        <dbReference type="ARBA" id="ARBA00007689"/>
    </source>
</evidence>
<proteinExistence type="inferred from homology"/>
<dbReference type="AlphaFoldDB" id="A0A2T4UJT7"/>
<dbReference type="InterPro" id="IPR011008">
    <property type="entry name" value="Dimeric_a/b-barrel"/>
</dbReference>
<gene>
    <name evidence="3" type="ORF">C7Y72_07445</name>
</gene>
<dbReference type="RefSeq" id="WP_107568136.1">
    <property type="nucleotide sequence ID" value="NZ_PYYB01000001.1"/>
</dbReference>
<dbReference type="Proteomes" id="UP000240739">
    <property type="component" value="Unassembled WGS sequence"/>
</dbReference>
<evidence type="ECO:0000259" key="2">
    <source>
        <dbReference type="Pfam" id="PF03795"/>
    </source>
</evidence>
<protein>
    <submittedName>
        <fullName evidence="3">Transcription initiation protein</fullName>
    </submittedName>
</protein>
<dbReference type="OrthoDB" id="668782at2"/>
<evidence type="ECO:0000313" key="4">
    <source>
        <dbReference type="Proteomes" id="UP000240739"/>
    </source>
</evidence>
<dbReference type="Pfam" id="PF03795">
    <property type="entry name" value="YCII"/>
    <property type="match status" value="1"/>
</dbReference>
<sequence length="132" mass="14630">MPRYTMFMIPGPHAYNPDVPLDPALFEEMGAYNEQLEKAGVLLSGEGLHGPDEAVQVKFDADRKGTIFDGPFAEAKELVGGFWMLEVKDHAEALEWASRVPGSPGDIVELRRVQEMEDFPQDVQAVLRDADA</sequence>
<accession>A0A2T4UJT7</accession>
<dbReference type="InterPro" id="IPR005545">
    <property type="entry name" value="YCII"/>
</dbReference>
<reference evidence="3 4" key="1">
    <citation type="submission" date="2018-03" db="EMBL/GenBank/DDBJ databases">
        <title>Aquarubrobacter algicola gen. nov., sp. nov., a novel actinobacterium isolated from shallow eutrophic lake during the end of cyanobacterial harmful algal blooms.</title>
        <authorList>
            <person name="Chun S.J."/>
        </authorList>
    </citation>
    <scope>NUCLEOTIDE SEQUENCE [LARGE SCALE GENOMIC DNA]</scope>
    <source>
        <strain evidence="3 4">Seoho-28</strain>
    </source>
</reference>
<dbReference type="PANTHER" id="PTHR35174">
    <property type="entry name" value="BLL7171 PROTEIN-RELATED"/>
    <property type="match status" value="1"/>
</dbReference>
<comment type="similarity">
    <text evidence="1">Belongs to the YciI family.</text>
</comment>